<comment type="caution">
    <text evidence="1">The sequence shown here is derived from an EMBL/GenBank/DDBJ whole genome shotgun (WGS) entry which is preliminary data.</text>
</comment>
<feature type="non-terminal residue" evidence="1">
    <location>
        <position position="1"/>
    </location>
</feature>
<name>X1RCJ2_9ZZZZ</name>
<evidence type="ECO:0000313" key="1">
    <source>
        <dbReference type="EMBL" id="GAI53309.1"/>
    </source>
</evidence>
<gene>
    <name evidence="1" type="ORF">S06H3_64440</name>
</gene>
<dbReference type="AlphaFoldDB" id="X1RCJ2"/>
<reference evidence="1" key="1">
    <citation type="journal article" date="2014" name="Front. Microbiol.">
        <title>High frequency of phylogenetically diverse reductive dehalogenase-homologous genes in deep subseafloor sedimentary metagenomes.</title>
        <authorList>
            <person name="Kawai M."/>
            <person name="Futagami T."/>
            <person name="Toyoda A."/>
            <person name="Takaki Y."/>
            <person name="Nishi S."/>
            <person name="Hori S."/>
            <person name="Arai W."/>
            <person name="Tsubouchi T."/>
            <person name="Morono Y."/>
            <person name="Uchiyama I."/>
            <person name="Ito T."/>
            <person name="Fujiyama A."/>
            <person name="Inagaki F."/>
            <person name="Takami H."/>
        </authorList>
    </citation>
    <scope>NUCLEOTIDE SEQUENCE</scope>
    <source>
        <strain evidence="1">Expedition CK06-06</strain>
    </source>
</reference>
<dbReference type="EMBL" id="BARV01043046">
    <property type="protein sequence ID" value="GAI53309.1"/>
    <property type="molecule type" value="Genomic_DNA"/>
</dbReference>
<accession>X1RCJ2</accession>
<protein>
    <submittedName>
        <fullName evidence="1">Uncharacterized protein</fullName>
    </submittedName>
</protein>
<sequence length="63" mass="6860">AVAYGTMFPSMSTMMFLGISPARPPSLTEITWVMKVANVSIANLSTIFVGLSDTHGLEQKERK</sequence>
<organism evidence="1">
    <name type="scientific">marine sediment metagenome</name>
    <dbReference type="NCBI Taxonomy" id="412755"/>
    <lineage>
        <taxon>unclassified sequences</taxon>
        <taxon>metagenomes</taxon>
        <taxon>ecological metagenomes</taxon>
    </lineage>
</organism>
<proteinExistence type="predicted"/>